<dbReference type="PROSITE" id="PS51192">
    <property type="entry name" value="HELICASE_ATP_BIND_1"/>
    <property type="match status" value="1"/>
</dbReference>
<evidence type="ECO:0000313" key="6">
    <source>
        <dbReference type="WBParaSite" id="TREG1_64630.1"/>
    </source>
</evidence>
<dbReference type="GO" id="GO:0005524">
    <property type="term" value="F:ATP binding"/>
    <property type="evidence" value="ECO:0007669"/>
    <property type="project" value="InterPro"/>
</dbReference>
<dbReference type="FunFam" id="3.40.50.10810:FF:000094">
    <property type="entry name" value="DNA excision repair protein ERCC-6"/>
    <property type="match status" value="1"/>
</dbReference>
<dbReference type="InterPro" id="IPR049730">
    <property type="entry name" value="SNF2/RAD54-like_C"/>
</dbReference>
<dbReference type="Gene3D" id="3.40.50.300">
    <property type="entry name" value="P-loop containing nucleotide triphosphate hydrolases"/>
    <property type="match status" value="1"/>
</dbReference>
<dbReference type="SUPFAM" id="SSF48452">
    <property type="entry name" value="TPR-like"/>
    <property type="match status" value="1"/>
</dbReference>
<proteinExistence type="predicted"/>
<dbReference type="SMART" id="SM00028">
    <property type="entry name" value="TPR"/>
    <property type="match status" value="3"/>
</dbReference>
<feature type="compositionally biased region" description="Polar residues" evidence="2">
    <location>
        <begin position="1037"/>
        <end position="1058"/>
    </location>
</feature>
<feature type="compositionally biased region" description="Polar residues" evidence="2">
    <location>
        <begin position="1240"/>
        <end position="1249"/>
    </location>
</feature>
<dbReference type="InterPro" id="IPR001650">
    <property type="entry name" value="Helicase_C-like"/>
</dbReference>
<keyword evidence="1" id="KW-0378">Hydrolase</keyword>
<dbReference type="Gene3D" id="1.25.40.10">
    <property type="entry name" value="Tetratricopeptide repeat domain"/>
    <property type="match status" value="1"/>
</dbReference>
<evidence type="ECO:0000256" key="1">
    <source>
        <dbReference type="ARBA" id="ARBA00022801"/>
    </source>
</evidence>
<feature type="region of interest" description="Disordered" evidence="2">
    <location>
        <begin position="1037"/>
        <end position="1061"/>
    </location>
</feature>
<feature type="compositionally biased region" description="Basic and acidic residues" evidence="2">
    <location>
        <begin position="381"/>
        <end position="391"/>
    </location>
</feature>
<name>A0AA85JXQ7_TRIRE</name>
<evidence type="ECO:0008006" key="7">
    <source>
        <dbReference type="Google" id="ProtNLM"/>
    </source>
</evidence>
<keyword evidence="5" id="KW-1185">Reference proteome</keyword>
<feature type="region of interest" description="Disordered" evidence="2">
    <location>
        <begin position="372"/>
        <end position="399"/>
    </location>
</feature>
<evidence type="ECO:0000313" key="5">
    <source>
        <dbReference type="Proteomes" id="UP000050795"/>
    </source>
</evidence>
<dbReference type="PANTHER" id="PTHR45629">
    <property type="entry name" value="SNF2/RAD54 FAMILY MEMBER"/>
    <property type="match status" value="1"/>
</dbReference>
<dbReference type="SMART" id="SM00487">
    <property type="entry name" value="DEXDc"/>
    <property type="match status" value="1"/>
</dbReference>
<feature type="region of interest" description="Disordered" evidence="2">
    <location>
        <begin position="1168"/>
        <end position="1255"/>
    </location>
</feature>
<feature type="compositionally biased region" description="Basic and acidic residues" evidence="2">
    <location>
        <begin position="204"/>
        <end position="223"/>
    </location>
</feature>
<dbReference type="InterPro" id="IPR027417">
    <property type="entry name" value="P-loop_NTPase"/>
</dbReference>
<dbReference type="InterPro" id="IPR019734">
    <property type="entry name" value="TPR_rpt"/>
</dbReference>
<dbReference type="CDD" id="cd18793">
    <property type="entry name" value="SF2_C_SNF"/>
    <property type="match status" value="1"/>
</dbReference>
<dbReference type="Gene3D" id="3.40.50.10810">
    <property type="entry name" value="Tandem AAA-ATPase domain"/>
    <property type="match status" value="1"/>
</dbReference>
<evidence type="ECO:0000256" key="2">
    <source>
        <dbReference type="SAM" id="MobiDB-lite"/>
    </source>
</evidence>
<feature type="domain" description="Helicase C-terminal" evidence="4">
    <location>
        <begin position="660"/>
        <end position="835"/>
    </location>
</feature>
<dbReference type="InterPro" id="IPR011990">
    <property type="entry name" value="TPR-like_helical_dom_sf"/>
</dbReference>
<dbReference type="GO" id="GO:0015616">
    <property type="term" value="F:DNA translocase activity"/>
    <property type="evidence" value="ECO:0007669"/>
    <property type="project" value="TreeGrafter"/>
</dbReference>
<accession>A0AA85JXQ7</accession>
<feature type="region of interest" description="Disordered" evidence="2">
    <location>
        <begin position="204"/>
        <end position="224"/>
    </location>
</feature>
<organism evidence="5 6">
    <name type="scientific">Trichobilharzia regenti</name>
    <name type="common">Nasal bird schistosome</name>
    <dbReference type="NCBI Taxonomy" id="157069"/>
    <lineage>
        <taxon>Eukaryota</taxon>
        <taxon>Metazoa</taxon>
        <taxon>Spiralia</taxon>
        <taxon>Lophotrochozoa</taxon>
        <taxon>Platyhelminthes</taxon>
        <taxon>Trematoda</taxon>
        <taxon>Digenea</taxon>
        <taxon>Strigeidida</taxon>
        <taxon>Schistosomatoidea</taxon>
        <taxon>Schistosomatidae</taxon>
        <taxon>Trichobilharzia</taxon>
    </lineage>
</organism>
<dbReference type="SMART" id="SM00490">
    <property type="entry name" value="HELICc"/>
    <property type="match status" value="1"/>
</dbReference>
<dbReference type="Proteomes" id="UP000050795">
    <property type="component" value="Unassembled WGS sequence"/>
</dbReference>
<feature type="domain" description="Helicase ATP-binding" evidence="3">
    <location>
        <begin position="260"/>
        <end position="466"/>
    </location>
</feature>
<feature type="compositionally biased region" description="Acidic residues" evidence="2">
    <location>
        <begin position="142"/>
        <end position="154"/>
    </location>
</feature>
<dbReference type="GO" id="GO:0016787">
    <property type="term" value="F:hydrolase activity"/>
    <property type="evidence" value="ECO:0007669"/>
    <property type="project" value="UniProtKB-KW"/>
</dbReference>
<reference evidence="6" key="2">
    <citation type="submission" date="2023-11" db="UniProtKB">
        <authorList>
            <consortium name="WormBaseParasite"/>
        </authorList>
    </citation>
    <scope>IDENTIFICATION</scope>
</reference>
<dbReference type="WBParaSite" id="TREG1_64630.1">
    <property type="protein sequence ID" value="TREG1_64630.1"/>
    <property type="gene ID" value="TREG1_64630"/>
</dbReference>
<dbReference type="Pfam" id="PF00176">
    <property type="entry name" value="SNF2-rel_dom"/>
    <property type="match status" value="1"/>
</dbReference>
<dbReference type="InterPro" id="IPR014001">
    <property type="entry name" value="Helicase_ATP-bd"/>
</dbReference>
<evidence type="ECO:0000259" key="4">
    <source>
        <dbReference type="PROSITE" id="PS51194"/>
    </source>
</evidence>
<feature type="compositionally biased region" description="Acidic residues" evidence="2">
    <location>
        <begin position="1344"/>
        <end position="1374"/>
    </location>
</feature>
<sequence>MNIKDDVVSLLTEARLKCEAGDYKESLNLCEKAYASDPSPNILRKIERLQKLVIDEATKENQSPVISTESNSPVKEAARHFLNEAKKYELSGKIDECINLLKEAYLCDPSDEIQAKIEEMKQSIDRDTPTAPLSSVISSQEDKDDDDNNSDDDPSSLVEKAKELYRTKKYAECVRLLKKAYELDPCDKIKRKIERIENYLKENEISSDDDGAHGREESSDKKAGSKVTGELIQVADGFNVPKLLYDKLYDYQKSGIKWLWGLHQKNSGGILADDMGLGKTVQVIAFLSGLFVSSKSNCTALIVMPVSVLVTWESELKRWAPALRVVIFHDTSRSDRLKSLVSIQRHGGILLTTYGMLVSNIRDLSTDLNANPDFLRSKKPSNKDKKNSNNHDDDDNDVNDILARTGKEFHWTYLILDEGHKVKNPSSKTTKAAQAIYAKHCILLTGTAVQNNLKELWSLFNVTHRGRLLGTQKTFSIEYDKPISRGREKDASKAEKVHGQLMSESLRKIIDPYFLRRTKSDVLSKKYNMNAIVPMKNEMPRKTEIVLWIYLSTIQENTYRDFLQLDHVKELLMQRTTRSPLMELIILKKVCDHPRLLSTEQCLNLNLHHDDDDSTVGQSGQRDSYPIDKVTSDKIHFPPAKQLIKESGKFLFLHCLMKQFLKELQINPQKDSPRTLIFSQSLKFLDMAEKVILDIHCPVNNDQSSNPSGNFPTRHRVLRLDGRTSKVCDRLSLINKFQNDTSYTVMLLTTQVGGVGLTITAANRVIILDPSWNPAVDAQAVDRAYRIGQKYDVVVYRLITCATVEEKIYRRQIFKDSVIRQTTAPGQNKTDLDPYRYFSRQELFELFSLGDTRVSETKKQLDMLHDGSDKWSDASISPHMNFLCSDAMKHAVYGISFHDLMFSKESVNEGSVDDTDHENMYIMNRRVAAERALAEECGVEGKAFTREVSTTDVRNNNNNNVNSLPTQLANMNIHNNRFPPYANNNSNNNNTEKRFINPVLPNQQLLLFKPSKDDTQRHMFNRPPTKQVDIRNTFTMGSRPQIVSPNDNSEPISNNPERSNLVTLTDNTTTTTTNNNNVEHRPINARGVDKSISPKLENQLPSSSKIPVDGEYLQVRNSSLSEDITHNNISMVDKQSVISPVSIKNRIVDYITIEDSIAESLREMSIAQTTPARSNNANDGKESDIPKTPLHQNRASLNPRVSFVPMDGNFHRSTPISAKKSTNEKNSNNNNNNHVGGSDKSPSCVSPVNNDDPDQDYIHMDISMNMNDNDLANTVDMKSIQQVLARSGVLNVTNAVESDAVDRSVSDSEEQVFTLPKRKPNHSTPARNNSKEIVMDSYATGGSLEDDNDGDGDDAEEYSSQDIIEESDIVEASY</sequence>
<evidence type="ECO:0000259" key="3">
    <source>
        <dbReference type="PROSITE" id="PS51192"/>
    </source>
</evidence>
<dbReference type="PROSITE" id="PS51194">
    <property type="entry name" value="HELICASE_CTER"/>
    <property type="match status" value="1"/>
</dbReference>
<feature type="region of interest" description="Disordered" evidence="2">
    <location>
        <begin position="1299"/>
        <end position="1374"/>
    </location>
</feature>
<dbReference type="InterPro" id="IPR050496">
    <property type="entry name" value="SNF2_RAD54_helicase_repair"/>
</dbReference>
<dbReference type="InterPro" id="IPR038718">
    <property type="entry name" value="SNF2-like_sf"/>
</dbReference>
<feature type="compositionally biased region" description="Polar residues" evidence="2">
    <location>
        <begin position="1168"/>
        <end position="1178"/>
    </location>
</feature>
<dbReference type="InterPro" id="IPR000330">
    <property type="entry name" value="SNF2_N"/>
</dbReference>
<dbReference type="Pfam" id="PF00271">
    <property type="entry name" value="Helicase_C"/>
    <property type="match status" value="1"/>
</dbReference>
<reference evidence="5" key="1">
    <citation type="submission" date="2022-06" db="EMBL/GenBank/DDBJ databases">
        <authorList>
            <person name="Berger JAMES D."/>
            <person name="Berger JAMES D."/>
        </authorList>
    </citation>
    <scope>NUCLEOTIDE SEQUENCE [LARGE SCALE GENOMIC DNA]</scope>
</reference>
<feature type="region of interest" description="Disordered" evidence="2">
    <location>
        <begin position="122"/>
        <end position="159"/>
    </location>
</feature>
<protein>
    <recommendedName>
        <fullName evidence="7">DNA excision repair protein ERCC-6-like</fullName>
    </recommendedName>
</protein>
<dbReference type="SUPFAM" id="SSF52540">
    <property type="entry name" value="P-loop containing nucleoside triphosphate hydrolases"/>
    <property type="match status" value="2"/>
</dbReference>
<dbReference type="PANTHER" id="PTHR45629:SF7">
    <property type="entry name" value="DNA EXCISION REPAIR PROTEIN ERCC-6-RELATED"/>
    <property type="match status" value="1"/>
</dbReference>
<feature type="compositionally biased region" description="Low complexity" evidence="2">
    <location>
        <begin position="1217"/>
        <end position="1233"/>
    </location>
</feature>